<dbReference type="InterPro" id="IPR046532">
    <property type="entry name" value="DUF6597"/>
</dbReference>
<accession>A0A512RMC0</accession>
<evidence type="ECO:0000313" key="5">
    <source>
        <dbReference type="EMBL" id="GEP96848.1"/>
    </source>
</evidence>
<evidence type="ECO:0000256" key="1">
    <source>
        <dbReference type="ARBA" id="ARBA00023015"/>
    </source>
</evidence>
<dbReference type="Gene3D" id="1.10.10.60">
    <property type="entry name" value="Homeodomain-like"/>
    <property type="match status" value="1"/>
</dbReference>
<dbReference type="Pfam" id="PF20240">
    <property type="entry name" value="DUF6597"/>
    <property type="match status" value="1"/>
</dbReference>
<evidence type="ECO:0000256" key="2">
    <source>
        <dbReference type="ARBA" id="ARBA00023125"/>
    </source>
</evidence>
<dbReference type="Proteomes" id="UP000321436">
    <property type="component" value="Unassembled WGS sequence"/>
</dbReference>
<keyword evidence="2" id="KW-0238">DNA-binding</keyword>
<dbReference type="SUPFAM" id="SSF46689">
    <property type="entry name" value="Homeodomain-like"/>
    <property type="match status" value="1"/>
</dbReference>
<dbReference type="InterPro" id="IPR050204">
    <property type="entry name" value="AraC_XylS_family_regulators"/>
</dbReference>
<dbReference type="GO" id="GO:0043565">
    <property type="term" value="F:sequence-specific DNA binding"/>
    <property type="evidence" value="ECO:0007669"/>
    <property type="project" value="InterPro"/>
</dbReference>
<protein>
    <recommendedName>
        <fullName evidence="4">HTH araC/xylS-type domain-containing protein</fullName>
    </recommendedName>
</protein>
<dbReference type="SMART" id="SM00342">
    <property type="entry name" value="HTH_ARAC"/>
    <property type="match status" value="1"/>
</dbReference>
<evidence type="ECO:0000256" key="3">
    <source>
        <dbReference type="ARBA" id="ARBA00023163"/>
    </source>
</evidence>
<evidence type="ECO:0000259" key="4">
    <source>
        <dbReference type="PROSITE" id="PS01124"/>
    </source>
</evidence>
<feature type="domain" description="HTH araC/xylS-type" evidence="4">
    <location>
        <begin position="139"/>
        <end position="240"/>
    </location>
</feature>
<dbReference type="InterPro" id="IPR018060">
    <property type="entry name" value="HTH_AraC"/>
</dbReference>
<dbReference type="PANTHER" id="PTHR46796">
    <property type="entry name" value="HTH-TYPE TRANSCRIPTIONAL ACTIVATOR RHAS-RELATED"/>
    <property type="match status" value="1"/>
</dbReference>
<dbReference type="PANTHER" id="PTHR46796:SF13">
    <property type="entry name" value="HTH-TYPE TRANSCRIPTIONAL ACTIVATOR RHAS"/>
    <property type="match status" value="1"/>
</dbReference>
<dbReference type="AlphaFoldDB" id="A0A512RMC0"/>
<keyword evidence="1" id="KW-0805">Transcription regulation</keyword>
<dbReference type="GO" id="GO:0003700">
    <property type="term" value="F:DNA-binding transcription factor activity"/>
    <property type="evidence" value="ECO:0007669"/>
    <property type="project" value="InterPro"/>
</dbReference>
<keyword evidence="6" id="KW-1185">Reference proteome</keyword>
<dbReference type="PROSITE" id="PS01124">
    <property type="entry name" value="HTH_ARAC_FAMILY_2"/>
    <property type="match status" value="1"/>
</dbReference>
<reference evidence="5 6" key="1">
    <citation type="submission" date="2019-07" db="EMBL/GenBank/DDBJ databases">
        <title>Whole genome shotgun sequence of Chitinophaga cymbidii NBRC 109752.</title>
        <authorList>
            <person name="Hosoyama A."/>
            <person name="Uohara A."/>
            <person name="Ohji S."/>
            <person name="Ichikawa N."/>
        </authorList>
    </citation>
    <scope>NUCLEOTIDE SEQUENCE [LARGE SCALE GENOMIC DNA]</scope>
    <source>
        <strain evidence="5 6">NBRC 109752</strain>
    </source>
</reference>
<gene>
    <name evidence="5" type="ORF">CCY01nite_31080</name>
</gene>
<comment type="caution">
    <text evidence="5">The sequence shown here is derived from an EMBL/GenBank/DDBJ whole genome shotgun (WGS) entry which is preliminary data.</text>
</comment>
<sequence length="250" mass="28732">MFWVFEHDVPDGEPYVYRSMADGCAEMVFHYKNNFFELDAGGQSYHPAVVHAQSSRHRRFLTHGSFGIFGAYLYPSALPQLFGLSSTAFSNQMPAITAVLGNDGEFLQEQVMTAPSNHRRVQIVSRFLIAQLHKRRQDETAAHIAIRHIIQAKGQVNVTALASQICLSTRQFERKFKEFSGFSPKMYTRIIRFQRALAEYGNAARSMTDIAYECGYYDQSHFIHEFKEFSGYHPRQYFSGRPEGIEYREG</sequence>
<evidence type="ECO:0000313" key="6">
    <source>
        <dbReference type="Proteomes" id="UP000321436"/>
    </source>
</evidence>
<organism evidence="5 6">
    <name type="scientific">Chitinophaga cymbidii</name>
    <dbReference type="NCBI Taxonomy" id="1096750"/>
    <lineage>
        <taxon>Bacteria</taxon>
        <taxon>Pseudomonadati</taxon>
        <taxon>Bacteroidota</taxon>
        <taxon>Chitinophagia</taxon>
        <taxon>Chitinophagales</taxon>
        <taxon>Chitinophagaceae</taxon>
        <taxon>Chitinophaga</taxon>
    </lineage>
</organism>
<keyword evidence="3" id="KW-0804">Transcription</keyword>
<dbReference type="Pfam" id="PF12833">
    <property type="entry name" value="HTH_18"/>
    <property type="match status" value="1"/>
</dbReference>
<dbReference type="InterPro" id="IPR009057">
    <property type="entry name" value="Homeodomain-like_sf"/>
</dbReference>
<proteinExistence type="predicted"/>
<dbReference type="EMBL" id="BKAU01000003">
    <property type="protein sequence ID" value="GEP96848.1"/>
    <property type="molecule type" value="Genomic_DNA"/>
</dbReference>
<name>A0A512RMC0_9BACT</name>